<proteinExistence type="predicted"/>
<dbReference type="EMBL" id="CP046884">
    <property type="protein sequence ID" value="QNQ89589.1"/>
    <property type="molecule type" value="Genomic_DNA"/>
</dbReference>
<dbReference type="Proteomes" id="UP000516320">
    <property type="component" value="Chromosome"/>
</dbReference>
<accession>A0A7H0SM14</accession>
<protein>
    <submittedName>
        <fullName evidence="1">Uncharacterized protein</fullName>
    </submittedName>
</protein>
<dbReference type="AlphaFoldDB" id="A0A7H0SM14"/>
<dbReference type="KEGG" id="cpoy:GP475_02275"/>
<name>A0A7H0SM14_9CORY</name>
<reference evidence="1 2" key="1">
    <citation type="submission" date="2019-12" db="EMBL/GenBank/DDBJ databases">
        <title>Corynebacterium sp. nov., isolated from feces of the Anser Albifrons in China.</title>
        <authorList>
            <person name="Liu Q."/>
        </authorList>
    </citation>
    <scope>NUCLEOTIDE SEQUENCE [LARGE SCALE GENOMIC DNA]</scope>
    <source>
        <strain evidence="1 2">4H37-19</strain>
    </source>
</reference>
<keyword evidence="2" id="KW-1185">Reference proteome</keyword>
<gene>
    <name evidence="1" type="ORF">GP475_02275</name>
</gene>
<dbReference type="RefSeq" id="WP_187975042.1">
    <property type="nucleotide sequence ID" value="NZ_CP046884.1"/>
</dbReference>
<sequence length="100" mass="10846">MAQHDQLDVDVAEKLAADITAIDGVADMHAGNFGEVALYYPRTRVRGLRQTTGDNPRFEVHIVADLSRPLDLYDVAERVRQVASAAQSLPVDVTIADATA</sequence>
<organism evidence="1 2">
    <name type="scientific">Corynebacterium poyangense</name>
    <dbReference type="NCBI Taxonomy" id="2684405"/>
    <lineage>
        <taxon>Bacteria</taxon>
        <taxon>Bacillati</taxon>
        <taxon>Actinomycetota</taxon>
        <taxon>Actinomycetes</taxon>
        <taxon>Mycobacteriales</taxon>
        <taxon>Corynebacteriaceae</taxon>
        <taxon>Corynebacterium</taxon>
    </lineage>
</organism>
<evidence type="ECO:0000313" key="2">
    <source>
        <dbReference type="Proteomes" id="UP000516320"/>
    </source>
</evidence>
<evidence type="ECO:0000313" key="1">
    <source>
        <dbReference type="EMBL" id="QNQ89589.1"/>
    </source>
</evidence>